<gene>
    <name evidence="5" type="ORF">FA14DRAFT_160587</name>
</gene>
<keyword evidence="2 5" id="KW-0378">Hydrolase</keyword>
<evidence type="ECO:0000256" key="3">
    <source>
        <dbReference type="ARBA" id="ARBA00023295"/>
    </source>
</evidence>
<dbReference type="InterPro" id="IPR015910">
    <property type="entry name" value="I/U_nuclsd_hydro_CS"/>
</dbReference>
<dbReference type="PANTHER" id="PTHR12304">
    <property type="entry name" value="INOSINE-URIDINE PREFERRING NUCLEOSIDE HYDROLASE"/>
    <property type="match status" value="1"/>
</dbReference>
<dbReference type="Gene3D" id="3.90.245.10">
    <property type="entry name" value="Ribonucleoside hydrolase-like"/>
    <property type="match status" value="1"/>
</dbReference>
<evidence type="ECO:0000313" key="6">
    <source>
        <dbReference type="Proteomes" id="UP000245771"/>
    </source>
</evidence>
<dbReference type="STRING" id="1280837.A0A316VHH6"/>
<dbReference type="GO" id="GO:0006152">
    <property type="term" value="P:purine nucleoside catabolic process"/>
    <property type="evidence" value="ECO:0007669"/>
    <property type="project" value="TreeGrafter"/>
</dbReference>
<keyword evidence="6" id="KW-1185">Reference proteome</keyword>
<dbReference type="AlphaFoldDB" id="A0A316VHH6"/>
<dbReference type="InterPro" id="IPR036452">
    <property type="entry name" value="Ribo_hydro-like"/>
</dbReference>
<dbReference type="GO" id="GO:0045437">
    <property type="term" value="F:uridine nucleosidase activity"/>
    <property type="evidence" value="ECO:0007669"/>
    <property type="project" value="UniProtKB-ARBA"/>
</dbReference>
<name>A0A316VHH6_9BASI</name>
<proteinExistence type="inferred from homology"/>
<evidence type="ECO:0000313" key="5">
    <source>
        <dbReference type="EMBL" id="PWN35441.1"/>
    </source>
</evidence>
<comment type="similarity">
    <text evidence="1">Belongs to the IUNH family.</text>
</comment>
<sequence length="391" mass="42596">MSSKAVWLDCDPGHDDAIAMLLAFYGRQQAGTKSLDVLGISTTHGNATGLHTYTNAVKLLTAYGIKPTQCKVWRGSDGPILRKGKVDVGIHGNDGLGGVECLPDLKDANVQEHIRATSKDQLDGNGMPPADPLRLVQHQISILEERRRQGLPPISLIATGPLTNIALLIKLCPGDGSLLTETVEQVVLMGGSAGMSGNRSPLAEWNIYVDPESASIVFDSKLKVVMAGLNVTHQAILTPSLHTTLLNKTKSSPIRKLVSSAITFFADTYASEFGFIHGPPIHDVLTVAYVLDPTLFFSLEPRFNTPQLIDQSFSTQPKKVPSQRFRVQIDTSPSDTTAGTTIVDFYQQWPIEHQGWHAGGKNAVVLEYVDTERLWKLLFDAVDHAEDVLSR</sequence>
<dbReference type="EMBL" id="KZ819603">
    <property type="protein sequence ID" value="PWN35441.1"/>
    <property type="molecule type" value="Genomic_DNA"/>
</dbReference>
<dbReference type="OrthoDB" id="432381at2759"/>
<feature type="domain" description="Inosine/uridine-preferring nucleoside hydrolase" evidence="4">
    <location>
        <begin position="6"/>
        <end position="376"/>
    </location>
</feature>
<reference evidence="5 6" key="1">
    <citation type="journal article" date="2018" name="Mol. Biol. Evol.">
        <title>Broad Genomic Sampling Reveals a Smut Pathogenic Ancestry of the Fungal Clade Ustilaginomycotina.</title>
        <authorList>
            <person name="Kijpornyongpan T."/>
            <person name="Mondo S.J."/>
            <person name="Barry K."/>
            <person name="Sandor L."/>
            <person name="Lee J."/>
            <person name="Lipzen A."/>
            <person name="Pangilinan J."/>
            <person name="LaButti K."/>
            <person name="Hainaut M."/>
            <person name="Henrissat B."/>
            <person name="Grigoriev I.V."/>
            <person name="Spatafora J.W."/>
            <person name="Aime M.C."/>
        </authorList>
    </citation>
    <scope>NUCLEOTIDE SEQUENCE [LARGE SCALE GENOMIC DNA]</scope>
    <source>
        <strain evidence="5 6">MCA 3882</strain>
    </source>
</reference>
<dbReference type="PROSITE" id="PS01247">
    <property type="entry name" value="IUNH"/>
    <property type="match status" value="1"/>
</dbReference>
<dbReference type="PANTHER" id="PTHR12304:SF4">
    <property type="entry name" value="URIDINE NUCLEOSIDASE"/>
    <property type="match status" value="1"/>
</dbReference>
<accession>A0A316VHH6</accession>
<evidence type="ECO:0000259" key="4">
    <source>
        <dbReference type="Pfam" id="PF01156"/>
    </source>
</evidence>
<dbReference type="Proteomes" id="UP000245771">
    <property type="component" value="Unassembled WGS sequence"/>
</dbReference>
<evidence type="ECO:0000256" key="1">
    <source>
        <dbReference type="ARBA" id="ARBA00009176"/>
    </source>
</evidence>
<dbReference type="SUPFAM" id="SSF53590">
    <property type="entry name" value="Nucleoside hydrolase"/>
    <property type="match status" value="1"/>
</dbReference>
<evidence type="ECO:0000256" key="2">
    <source>
        <dbReference type="ARBA" id="ARBA00022801"/>
    </source>
</evidence>
<dbReference type="GeneID" id="37020523"/>
<dbReference type="GO" id="GO:0008477">
    <property type="term" value="F:purine nucleosidase activity"/>
    <property type="evidence" value="ECO:0007669"/>
    <property type="project" value="TreeGrafter"/>
</dbReference>
<dbReference type="Pfam" id="PF01156">
    <property type="entry name" value="IU_nuc_hydro"/>
    <property type="match status" value="1"/>
</dbReference>
<dbReference type="FunCoup" id="A0A316VHH6">
    <property type="interactions" value="237"/>
</dbReference>
<dbReference type="GO" id="GO:0005829">
    <property type="term" value="C:cytosol"/>
    <property type="evidence" value="ECO:0007669"/>
    <property type="project" value="TreeGrafter"/>
</dbReference>
<dbReference type="InParanoid" id="A0A316VHH6"/>
<dbReference type="InterPro" id="IPR023186">
    <property type="entry name" value="IUNH"/>
</dbReference>
<organism evidence="5 6">
    <name type="scientific">Meira miltonrushii</name>
    <dbReference type="NCBI Taxonomy" id="1280837"/>
    <lineage>
        <taxon>Eukaryota</taxon>
        <taxon>Fungi</taxon>
        <taxon>Dikarya</taxon>
        <taxon>Basidiomycota</taxon>
        <taxon>Ustilaginomycotina</taxon>
        <taxon>Exobasidiomycetes</taxon>
        <taxon>Exobasidiales</taxon>
        <taxon>Brachybasidiaceae</taxon>
        <taxon>Meira</taxon>
    </lineage>
</organism>
<protein>
    <submittedName>
        <fullName evidence="5">Nucleoside hydrolase</fullName>
    </submittedName>
</protein>
<keyword evidence="3" id="KW-0326">Glycosidase</keyword>
<dbReference type="InterPro" id="IPR001910">
    <property type="entry name" value="Inosine/uridine_hydrolase_dom"/>
</dbReference>
<dbReference type="RefSeq" id="XP_025355743.1">
    <property type="nucleotide sequence ID" value="XM_025498742.1"/>
</dbReference>